<dbReference type="InterPro" id="IPR009959">
    <property type="entry name" value="Cyclase_SnoaL-like"/>
</dbReference>
<name>A0A7W7K9N0_9SPHN</name>
<gene>
    <name evidence="1" type="ORF">HNO88_002105</name>
</gene>
<dbReference type="SUPFAM" id="SSF54427">
    <property type="entry name" value="NTF2-like"/>
    <property type="match status" value="1"/>
</dbReference>
<protein>
    <submittedName>
        <fullName evidence="1">Steroid delta-isomerase-like uncharacterized protein</fullName>
    </submittedName>
</protein>
<dbReference type="Proteomes" id="UP000555448">
    <property type="component" value="Unassembled WGS sequence"/>
</dbReference>
<dbReference type="EMBL" id="JACHLR010000008">
    <property type="protein sequence ID" value="MBB4858779.1"/>
    <property type="molecule type" value="Genomic_DNA"/>
</dbReference>
<dbReference type="PANTHER" id="PTHR38436:SF1">
    <property type="entry name" value="ESTER CYCLASE"/>
    <property type="match status" value="1"/>
</dbReference>
<dbReference type="RefSeq" id="WP_184244784.1">
    <property type="nucleotide sequence ID" value="NZ_JACHLR010000008.1"/>
</dbReference>
<accession>A0A7W7K9N0</accession>
<organism evidence="1 2">
    <name type="scientific">Novosphingobium chloroacetimidivorans</name>
    <dbReference type="NCBI Taxonomy" id="1428314"/>
    <lineage>
        <taxon>Bacteria</taxon>
        <taxon>Pseudomonadati</taxon>
        <taxon>Pseudomonadota</taxon>
        <taxon>Alphaproteobacteria</taxon>
        <taxon>Sphingomonadales</taxon>
        <taxon>Sphingomonadaceae</taxon>
        <taxon>Novosphingobium</taxon>
    </lineage>
</organism>
<reference evidence="1 2" key="1">
    <citation type="submission" date="2020-08" db="EMBL/GenBank/DDBJ databases">
        <title>Functional genomics of gut bacteria from endangered species of beetles.</title>
        <authorList>
            <person name="Carlos-Shanley C."/>
        </authorList>
    </citation>
    <scope>NUCLEOTIDE SEQUENCE [LARGE SCALE GENOMIC DNA]</scope>
    <source>
        <strain evidence="1 2">S00245</strain>
    </source>
</reference>
<dbReference type="GO" id="GO:0030638">
    <property type="term" value="P:polyketide metabolic process"/>
    <property type="evidence" value="ECO:0007669"/>
    <property type="project" value="InterPro"/>
</dbReference>
<evidence type="ECO:0000313" key="1">
    <source>
        <dbReference type="EMBL" id="MBB4858779.1"/>
    </source>
</evidence>
<evidence type="ECO:0000313" key="2">
    <source>
        <dbReference type="Proteomes" id="UP000555448"/>
    </source>
</evidence>
<keyword evidence="1" id="KW-0413">Isomerase</keyword>
<sequence>MLFDHVSPAALDVTGTHELTNREEKPMKEVVLRDLFERYIAALNSHDFEHLSEFMHDDMIVNGQPMTREQMVTVLEGHVEAVPDLIWRPQDLAIDGDRVAARFFNKGTPVKEWLGSPPSGATVEYVEHVFHKIRDGRFIEQNFLLDALAIQQQLNACR</sequence>
<dbReference type="PANTHER" id="PTHR38436">
    <property type="entry name" value="POLYKETIDE CYCLASE SNOAL-LIKE DOMAIN"/>
    <property type="match status" value="1"/>
</dbReference>
<dbReference type="Pfam" id="PF07366">
    <property type="entry name" value="SnoaL"/>
    <property type="match status" value="1"/>
</dbReference>
<proteinExistence type="predicted"/>
<dbReference type="AlphaFoldDB" id="A0A7W7K9N0"/>
<comment type="caution">
    <text evidence="1">The sequence shown here is derived from an EMBL/GenBank/DDBJ whole genome shotgun (WGS) entry which is preliminary data.</text>
</comment>
<dbReference type="GO" id="GO:0016853">
    <property type="term" value="F:isomerase activity"/>
    <property type="evidence" value="ECO:0007669"/>
    <property type="project" value="UniProtKB-KW"/>
</dbReference>
<keyword evidence="2" id="KW-1185">Reference proteome</keyword>
<dbReference type="Gene3D" id="3.10.450.50">
    <property type="match status" value="1"/>
</dbReference>
<dbReference type="InterPro" id="IPR032710">
    <property type="entry name" value="NTF2-like_dom_sf"/>
</dbReference>